<evidence type="ECO:0000313" key="7">
    <source>
        <dbReference type="Proteomes" id="UP000601435"/>
    </source>
</evidence>
<dbReference type="AlphaFoldDB" id="A0A812MSE1"/>
<feature type="region of interest" description="Disordered" evidence="3">
    <location>
        <begin position="18"/>
        <end position="40"/>
    </location>
</feature>
<evidence type="ECO:0000256" key="3">
    <source>
        <dbReference type="SAM" id="MobiDB-lite"/>
    </source>
</evidence>
<accession>A0A812MSE1</accession>
<dbReference type="PANTHER" id="PTHR30258:SF2">
    <property type="entry name" value="COMG OPERON PROTEIN 1"/>
    <property type="match status" value="1"/>
</dbReference>
<dbReference type="Gene3D" id="3.40.50.300">
    <property type="entry name" value="P-loop containing nucleotide triphosphate hydrolases"/>
    <property type="match status" value="1"/>
</dbReference>
<dbReference type="Pfam" id="PF00437">
    <property type="entry name" value="T2SSE"/>
    <property type="match status" value="1"/>
</dbReference>
<protein>
    <submittedName>
        <fullName evidence="6">XpsE protein</fullName>
    </submittedName>
</protein>
<sequence>MKPIALSSAAQAQMSFTVERGSPAPAGLQGPSRDLGSSPVTEPEFETYLDILQLDDATASVAKDMYEGFRTEVAELNANFRQEMSDLVAEIQKTGDHSAFIEKMGPLRKARNSGLESLRDTFLGDLKLLLSEEQIARWPLIDQSRRRTRIQSDLNVHGANVDLIALTNSTLDNVPGTVSEKLDTYARNLDRMLLDYVETRDKQREGLQFRMDIDEEQQEKMRDLSDKLREISIDIRSLNDRTLRLVTTELNAEESEELTNAFKLAAFPQVYTPSYTDNALESALRMGSLDDTQRDQIRSLAGAHSRTAGNLNTRWERAVRESQEEPGSGMFFSGPGGEAIEIVVEMDIEGEEREPSDVEKAIAARTEHDEKTLARLRELLNETQLAELPPEPKEFDPFDPANLPEGANAVFISTIESDGSETVTDVQVLTPAGDDIEHSLDASSAGRAKEPGANGHAQANGTTQPLEQPPETDREATRLISADDAMRLRAVPVRKDNGRLLVAMFDTRDDQAADELSVVSGLPVSRLALTEQAFKDLLESTYGTTAADIASRLAKPDDEGADLGANLEAIDAEALHRMAEQPTLINLVNLIILEAVRSRASDIHVEPFEKELRVKYRIDGVLIEQSPPPKNLQPAITSRIKIMAGMNIAERYVPQDGHITLRFEGRKIDIRVSTVPTIYGESVVMRVLDKESISLELSSLGMRESHRATMQRLIDLPHGMVLVTGPTGSGKTTTLYAALTKLYDPAKKIITIEDPVEYELNGVNQIPVNPKRGLLFATGLRSILRQDPD</sequence>
<keyword evidence="2" id="KW-0067">ATP-binding</keyword>
<gene>
    <name evidence="6" type="primary">xpsE</name>
    <name evidence="6" type="ORF">SNEC2469_LOCUS6582</name>
</gene>
<name>A0A812MSE1_9DINO</name>
<feature type="domain" description="Bacterial type II secretion system protein E" evidence="4">
    <location>
        <begin position="581"/>
        <end position="789"/>
    </location>
</feature>
<dbReference type="InterPro" id="IPR001482">
    <property type="entry name" value="T2SS/T4SS_dom"/>
</dbReference>
<dbReference type="GO" id="GO:0005524">
    <property type="term" value="F:ATP binding"/>
    <property type="evidence" value="ECO:0007669"/>
    <property type="project" value="UniProtKB-KW"/>
</dbReference>
<organism evidence="6 7">
    <name type="scientific">Symbiodinium necroappetens</name>
    <dbReference type="NCBI Taxonomy" id="1628268"/>
    <lineage>
        <taxon>Eukaryota</taxon>
        <taxon>Sar</taxon>
        <taxon>Alveolata</taxon>
        <taxon>Dinophyceae</taxon>
        <taxon>Suessiales</taxon>
        <taxon>Symbiodiniaceae</taxon>
        <taxon>Symbiodinium</taxon>
    </lineage>
</organism>
<dbReference type="SUPFAM" id="SSF52540">
    <property type="entry name" value="P-loop containing nucleoside triphosphate hydrolases"/>
    <property type="match status" value="1"/>
</dbReference>
<dbReference type="Proteomes" id="UP000601435">
    <property type="component" value="Unassembled WGS sequence"/>
</dbReference>
<dbReference type="Pfam" id="PF05157">
    <property type="entry name" value="MshEN"/>
    <property type="match status" value="1"/>
</dbReference>
<dbReference type="SUPFAM" id="SSF160246">
    <property type="entry name" value="EspE N-terminal domain-like"/>
    <property type="match status" value="1"/>
</dbReference>
<feature type="domain" description="Type II secretion system protein GspE N-terminal" evidence="5">
    <location>
        <begin position="472"/>
        <end position="546"/>
    </location>
</feature>
<feature type="compositionally biased region" description="Polar residues" evidence="3">
    <location>
        <begin position="457"/>
        <end position="466"/>
    </location>
</feature>
<dbReference type="FunFam" id="3.30.450.90:FF:000001">
    <property type="entry name" value="Type II secretion system ATPase GspE"/>
    <property type="match status" value="1"/>
</dbReference>
<evidence type="ECO:0000256" key="1">
    <source>
        <dbReference type="ARBA" id="ARBA00022741"/>
    </source>
</evidence>
<evidence type="ECO:0000259" key="4">
    <source>
        <dbReference type="Pfam" id="PF00437"/>
    </source>
</evidence>
<dbReference type="EMBL" id="CAJNJA010011469">
    <property type="protein sequence ID" value="CAE7273085.1"/>
    <property type="molecule type" value="Genomic_DNA"/>
</dbReference>
<dbReference type="Gene3D" id="3.30.450.90">
    <property type="match status" value="1"/>
</dbReference>
<reference evidence="6" key="1">
    <citation type="submission" date="2021-02" db="EMBL/GenBank/DDBJ databases">
        <authorList>
            <person name="Dougan E. K."/>
            <person name="Rhodes N."/>
            <person name="Thang M."/>
            <person name="Chan C."/>
        </authorList>
    </citation>
    <scope>NUCLEOTIDE SEQUENCE</scope>
</reference>
<evidence type="ECO:0000256" key="2">
    <source>
        <dbReference type="ARBA" id="ARBA00022840"/>
    </source>
</evidence>
<keyword evidence="7" id="KW-1185">Reference proteome</keyword>
<dbReference type="InterPro" id="IPR027417">
    <property type="entry name" value="P-loop_NTPase"/>
</dbReference>
<dbReference type="InterPro" id="IPR007831">
    <property type="entry name" value="T2SS_GspE_N"/>
</dbReference>
<evidence type="ECO:0000313" key="6">
    <source>
        <dbReference type="EMBL" id="CAE7273085.1"/>
    </source>
</evidence>
<dbReference type="InterPro" id="IPR037257">
    <property type="entry name" value="T2SS_E_N_sf"/>
</dbReference>
<feature type="non-terminal residue" evidence="6">
    <location>
        <position position="1"/>
    </location>
</feature>
<proteinExistence type="predicted"/>
<comment type="caution">
    <text evidence="6">The sequence shown here is derived from an EMBL/GenBank/DDBJ whole genome shotgun (WGS) entry which is preliminary data.</text>
</comment>
<dbReference type="PANTHER" id="PTHR30258">
    <property type="entry name" value="TYPE II SECRETION SYSTEM PROTEIN GSPE-RELATED"/>
    <property type="match status" value="1"/>
</dbReference>
<feature type="region of interest" description="Disordered" evidence="3">
    <location>
        <begin position="436"/>
        <end position="474"/>
    </location>
</feature>
<dbReference type="GO" id="GO:0005886">
    <property type="term" value="C:plasma membrane"/>
    <property type="evidence" value="ECO:0007669"/>
    <property type="project" value="TreeGrafter"/>
</dbReference>
<keyword evidence="1" id="KW-0547">Nucleotide-binding</keyword>
<evidence type="ECO:0000259" key="5">
    <source>
        <dbReference type="Pfam" id="PF05157"/>
    </source>
</evidence>
<dbReference type="Gene3D" id="3.30.300.160">
    <property type="entry name" value="Type II secretion system, protein E, N-terminal domain"/>
    <property type="match status" value="1"/>
</dbReference>
<dbReference type="GO" id="GO:0016887">
    <property type="term" value="F:ATP hydrolysis activity"/>
    <property type="evidence" value="ECO:0007669"/>
    <property type="project" value="TreeGrafter"/>
</dbReference>